<reference evidence="3 4" key="1">
    <citation type="submission" date="2019-06" db="EMBL/GenBank/DDBJ databases">
        <title>Whole genome shotgun sequence of Glutamicibacter uratoxydans NBRC 15515.</title>
        <authorList>
            <person name="Hosoyama A."/>
            <person name="Uohara A."/>
            <person name="Ohji S."/>
            <person name="Ichikawa N."/>
        </authorList>
    </citation>
    <scope>NUCLEOTIDE SEQUENCE [LARGE SCALE GENOMIC DNA]</scope>
    <source>
        <strain evidence="3 4">NBRC 15515</strain>
    </source>
</reference>
<sequence length="255" mass="28485">MKIDRGTGTPVLLLHGLGNNHCSWEFVLEHLDYSRQRVIAVDLLGFGDAPKPDVQYTLEDHSDAIAATLESLGLKDIVVAGHSMGCNIALDLVTRHPELVSKLVLFGAPLYRRAPRGGKIRSLLRSEGLYFSLFELVQRSPEAIQAGGQLAEEYVPFVKGMEITEETWPAYRKSLENTIMQFDSYRQACSLDIPAVFVNGIFDFFIIRGNTNRVQLKNRKHVRIKRTRGPHELTPAQGKVAARIIGKASRKAFNS</sequence>
<feature type="domain" description="AB hydrolase-1" evidence="2">
    <location>
        <begin position="10"/>
        <end position="108"/>
    </location>
</feature>
<evidence type="ECO:0000259" key="2">
    <source>
        <dbReference type="Pfam" id="PF00561"/>
    </source>
</evidence>
<evidence type="ECO:0000313" key="4">
    <source>
        <dbReference type="Proteomes" id="UP000316612"/>
    </source>
</evidence>
<dbReference type="InterPro" id="IPR050266">
    <property type="entry name" value="AB_hydrolase_sf"/>
</dbReference>
<dbReference type="SUPFAM" id="SSF53474">
    <property type="entry name" value="alpha/beta-Hydrolases"/>
    <property type="match status" value="1"/>
</dbReference>
<dbReference type="Gene3D" id="3.40.50.1820">
    <property type="entry name" value="alpha/beta hydrolase"/>
    <property type="match status" value="1"/>
</dbReference>
<organism evidence="3 4">
    <name type="scientific">Glutamicibacter uratoxydans</name>
    <name type="common">Arthrobacter uratoxydans</name>
    <dbReference type="NCBI Taxonomy" id="43667"/>
    <lineage>
        <taxon>Bacteria</taxon>
        <taxon>Bacillati</taxon>
        <taxon>Actinomycetota</taxon>
        <taxon>Actinomycetes</taxon>
        <taxon>Micrococcales</taxon>
        <taxon>Micrococcaceae</taxon>
        <taxon>Glutamicibacter</taxon>
    </lineage>
</organism>
<name>A0A4Y4DT61_GLUUR</name>
<dbReference type="AlphaFoldDB" id="A0A4Y4DT61"/>
<evidence type="ECO:0000313" key="3">
    <source>
        <dbReference type="EMBL" id="GED05681.1"/>
    </source>
</evidence>
<dbReference type="InterPro" id="IPR000073">
    <property type="entry name" value="AB_hydrolase_1"/>
</dbReference>
<keyword evidence="1" id="KW-0378">Hydrolase</keyword>
<proteinExistence type="predicted"/>
<comment type="caution">
    <text evidence="3">The sequence shown here is derived from an EMBL/GenBank/DDBJ whole genome shotgun (WGS) entry which is preliminary data.</text>
</comment>
<protein>
    <recommendedName>
        <fullName evidence="2">AB hydrolase-1 domain-containing protein</fullName>
    </recommendedName>
</protein>
<dbReference type="GO" id="GO:0016787">
    <property type="term" value="F:hydrolase activity"/>
    <property type="evidence" value="ECO:0007669"/>
    <property type="project" value="UniProtKB-KW"/>
</dbReference>
<dbReference type="GO" id="GO:0016020">
    <property type="term" value="C:membrane"/>
    <property type="evidence" value="ECO:0007669"/>
    <property type="project" value="TreeGrafter"/>
</dbReference>
<evidence type="ECO:0000256" key="1">
    <source>
        <dbReference type="ARBA" id="ARBA00022801"/>
    </source>
</evidence>
<keyword evidence="4" id="KW-1185">Reference proteome</keyword>
<gene>
    <name evidence="3" type="ORF">AUR04nite_12130</name>
</gene>
<dbReference type="Pfam" id="PF00561">
    <property type="entry name" value="Abhydrolase_1"/>
    <property type="match status" value="1"/>
</dbReference>
<dbReference type="InterPro" id="IPR029058">
    <property type="entry name" value="AB_hydrolase_fold"/>
</dbReference>
<dbReference type="Proteomes" id="UP000316612">
    <property type="component" value="Unassembled WGS sequence"/>
</dbReference>
<dbReference type="PRINTS" id="PR00111">
    <property type="entry name" value="ABHYDROLASE"/>
</dbReference>
<accession>A0A4Y4DT61</accession>
<dbReference type="EMBL" id="BJNY01000006">
    <property type="protein sequence ID" value="GED05681.1"/>
    <property type="molecule type" value="Genomic_DNA"/>
</dbReference>
<dbReference type="PANTHER" id="PTHR43798">
    <property type="entry name" value="MONOACYLGLYCEROL LIPASE"/>
    <property type="match status" value="1"/>
</dbReference>
<dbReference type="PANTHER" id="PTHR43798:SF31">
    <property type="entry name" value="AB HYDROLASE SUPERFAMILY PROTEIN YCLE"/>
    <property type="match status" value="1"/>
</dbReference>